<dbReference type="InterPro" id="IPR001853">
    <property type="entry name" value="DSBA-like_thioredoxin_dom"/>
</dbReference>
<name>A0ABX2EW46_9PSEU</name>
<proteinExistence type="predicted"/>
<dbReference type="RefSeq" id="WP_173123435.1">
    <property type="nucleotide sequence ID" value="NZ_CBCSGW010000039.1"/>
</dbReference>
<reference evidence="2 3" key="1">
    <citation type="submission" date="2020-01" db="EMBL/GenBank/DDBJ databases">
        <title>Kibdelosporangium persica a novel Actinomycetes from a hot desert in Iran.</title>
        <authorList>
            <person name="Safaei N."/>
            <person name="Zaburannyi N."/>
            <person name="Mueller R."/>
            <person name="Wink J."/>
        </authorList>
    </citation>
    <scope>NUCLEOTIDE SEQUENCE [LARGE SCALE GENOMIC DNA]</scope>
    <source>
        <strain evidence="2 3">4NS15</strain>
    </source>
</reference>
<dbReference type="Pfam" id="PF01323">
    <property type="entry name" value="DSBA"/>
    <property type="match status" value="1"/>
</dbReference>
<keyword evidence="3" id="KW-1185">Reference proteome</keyword>
<comment type="caution">
    <text evidence="2">The sequence shown here is derived from an EMBL/GenBank/DDBJ whole genome shotgun (WGS) entry which is preliminary data.</text>
</comment>
<dbReference type="Proteomes" id="UP000763557">
    <property type="component" value="Unassembled WGS sequence"/>
</dbReference>
<organism evidence="2 3">
    <name type="scientific">Kibdelosporangium persicum</name>
    <dbReference type="NCBI Taxonomy" id="2698649"/>
    <lineage>
        <taxon>Bacteria</taxon>
        <taxon>Bacillati</taxon>
        <taxon>Actinomycetota</taxon>
        <taxon>Actinomycetes</taxon>
        <taxon>Pseudonocardiales</taxon>
        <taxon>Pseudonocardiaceae</taxon>
        <taxon>Kibdelosporangium</taxon>
    </lineage>
</organism>
<dbReference type="EMBL" id="JAAATY010000001">
    <property type="protein sequence ID" value="NRN63050.1"/>
    <property type="molecule type" value="Genomic_DNA"/>
</dbReference>
<evidence type="ECO:0000259" key="1">
    <source>
        <dbReference type="Pfam" id="PF01323"/>
    </source>
</evidence>
<dbReference type="CDD" id="cd03024">
    <property type="entry name" value="DsbA_FrnE"/>
    <property type="match status" value="1"/>
</dbReference>
<protein>
    <submittedName>
        <fullName evidence="2">Disulfide bond formation protein DsbA</fullName>
    </submittedName>
</protein>
<dbReference type="PANTHER" id="PTHR13887:SF41">
    <property type="entry name" value="THIOREDOXIN SUPERFAMILY PROTEIN"/>
    <property type="match status" value="1"/>
</dbReference>
<accession>A0ABX2EW46</accession>
<dbReference type="SUPFAM" id="SSF52833">
    <property type="entry name" value="Thioredoxin-like"/>
    <property type="match status" value="1"/>
</dbReference>
<dbReference type="PANTHER" id="PTHR13887">
    <property type="entry name" value="GLUTATHIONE S-TRANSFERASE KAPPA"/>
    <property type="match status" value="1"/>
</dbReference>
<dbReference type="Gene3D" id="3.40.30.10">
    <property type="entry name" value="Glutaredoxin"/>
    <property type="match status" value="1"/>
</dbReference>
<sequence length="201" mass="22025">MKVEVYADVICPWCYIGKRRVAAAVTGLADPPEVRWRSFQLAPTASTRPGPTAAEAMSEWWGERAPQRVAHIKAIGLQDGLELNLDRARPVNTFDAHRLLHLAADHGRQDQAWESLLRGFHTEGLDIADSETLSDLGTRAGLPQADVHELLTGDRHAGTVRQDQDKAREHQVTGVPSLVIGDGRPTSAVLPVAELRRLLSP</sequence>
<evidence type="ECO:0000313" key="2">
    <source>
        <dbReference type="EMBL" id="NRN63050.1"/>
    </source>
</evidence>
<feature type="domain" description="DSBA-like thioredoxin" evidence="1">
    <location>
        <begin position="3"/>
        <end position="183"/>
    </location>
</feature>
<gene>
    <name evidence="2" type="ORF">GC106_2510</name>
</gene>
<dbReference type="InterPro" id="IPR036249">
    <property type="entry name" value="Thioredoxin-like_sf"/>
</dbReference>
<evidence type="ECO:0000313" key="3">
    <source>
        <dbReference type="Proteomes" id="UP000763557"/>
    </source>
</evidence>